<organism evidence="2 3">
    <name type="scientific">Carnegiea gigantea</name>
    <dbReference type="NCBI Taxonomy" id="171969"/>
    <lineage>
        <taxon>Eukaryota</taxon>
        <taxon>Viridiplantae</taxon>
        <taxon>Streptophyta</taxon>
        <taxon>Embryophyta</taxon>
        <taxon>Tracheophyta</taxon>
        <taxon>Spermatophyta</taxon>
        <taxon>Magnoliopsida</taxon>
        <taxon>eudicotyledons</taxon>
        <taxon>Gunneridae</taxon>
        <taxon>Pentapetalae</taxon>
        <taxon>Caryophyllales</taxon>
        <taxon>Cactineae</taxon>
        <taxon>Cactaceae</taxon>
        <taxon>Cactoideae</taxon>
        <taxon>Echinocereeae</taxon>
        <taxon>Carnegiea</taxon>
    </lineage>
</organism>
<name>A0A9Q1JJA4_9CARY</name>
<keyword evidence="3" id="KW-1185">Reference proteome</keyword>
<feature type="compositionally biased region" description="Basic and acidic residues" evidence="1">
    <location>
        <begin position="17"/>
        <end position="62"/>
    </location>
</feature>
<protein>
    <submittedName>
        <fullName evidence="2">Uncharacterized protein</fullName>
    </submittedName>
</protein>
<comment type="caution">
    <text evidence="2">The sequence shown here is derived from an EMBL/GenBank/DDBJ whole genome shotgun (WGS) entry which is preliminary data.</text>
</comment>
<feature type="region of interest" description="Disordered" evidence="1">
    <location>
        <begin position="1"/>
        <end position="63"/>
    </location>
</feature>
<dbReference type="PANTHER" id="PTHR33240">
    <property type="entry name" value="OS08G0508500 PROTEIN"/>
    <property type="match status" value="1"/>
</dbReference>
<proteinExistence type="predicted"/>
<dbReference type="OrthoDB" id="2919534at2759"/>
<dbReference type="PANTHER" id="PTHR33240:SF15">
    <property type="entry name" value="GAG-PRO-LIKE PROTEIN"/>
    <property type="match status" value="1"/>
</dbReference>
<dbReference type="Proteomes" id="UP001153076">
    <property type="component" value="Unassembled WGS sequence"/>
</dbReference>
<sequence length="330" mass="36425">MEAIDSTKPLPTIGCEPSHRHDPAGLLCRSDKVREIARPERNGRSQDRNNDRSVWPPDEHIRRPQANLRTLQLRPHHMQLITIVRLSLKSKRKPQILEKELLGGGALPNALQLGSVHAAQHNPEHAEPREEECSTEVVAAITGGYVEGITPVSIECQNVGDAGSCITVPTMVFDGREGLHFSSPYTDPLVVELKVTNTLVHQIKIDTGSSIEIITGSGIQEGKSFPSYTPFWAIEDKRSTLRQNEIKVQNLEVDFLVVDIPAAYNVILDGQFCRSMKWMMVALESSNGINTQPGSVTLSASGHRWNAQASADLSRHLPRTKGGELHILLL</sequence>
<dbReference type="EMBL" id="JAKOGI010001126">
    <property type="protein sequence ID" value="KAJ8427592.1"/>
    <property type="molecule type" value="Genomic_DNA"/>
</dbReference>
<evidence type="ECO:0000313" key="2">
    <source>
        <dbReference type="EMBL" id="KAJ8427592.1"/>
    </source>
</evidence>
<evidence type="ECO:0000313" key="3">
    <source>
        <dbReference type="Proteomes" id="UP001153076"/>
    </source>
</evidence>
<reference evidence="2" key="1">
    <citation type="submission" date="2022-04" db="EMBL/GenBank/DDBJ databases">
        <title>Carnegiea gigantea Genome sequencing and assembly v2.</title>
        <authorList>
            <person name="Copetti D."/>
            <person name="Sanderson M.J."/>
            <person name="Burquez A."/>
            <person name="Wojciechowski M.F."/>
        </authorList>
    </citation>
    <scope>NUCLEOTIDE SEQUENCE</scope>
    <source>
        <strain evidence="2">SGP5-SGP5p</strain>
        <tissue evidence="2">Aerial part</tissue>
    </source>
</reference>
<dbReference type="AlphaFoldDB" id="A0A9Q1JJA4"/>
<accession>A0A9Q1JJA4</accession>
<gene>
    <name evidence="2" type="ORF">Cgig2_032780</name>
</gene>
<evidence type="ECO:0000256" key="1">
    <source>
        <dbReference type="SAM" id="MobiDB-lite"/>
    </source>
</evidence>